<evidence type="ECO:0000256" key="2">
    <source>
        <dbReference type="SAM" id="Phobius"/>
    </source>
</evidence>
<dbReference type="EMBL" id="AP023356">
    <property type="protein sequence ID" value="BCJ46787.1"/>
    <property type="molecule type" value="Genomic_DNA"/>
</dbReference>
<protein>
    <submittedName>
        <fullName evidence="3">Uncharacterized protein</fullName>
    </submittedName>
</protein>
<keyword evidence="2" id="KW-0472">Membrane</keyword>
<dbReference type="Proteomes" id="UP000676967">
    <property type="component" value="Chromosome"/>
</dbReference>
<evidence type="ECO:0000313" key="3">
    <source>
        <dbReference type="EMBL" id="BCJ46787.1"/>
    </source>
</evidence>
<keyword evidence="2" id="KW-1133">Transmembrane helix</keyword>
<name>A0ABM7M5I7_9ACTN</name>
<accession>A0ABM7M5I7</accession>
<evidence type="ECO:0000256" key="1">
    <source>
        <dbReference type="SAM" id="MobiDB-lite"/>
    </source>
</evidence>
<evidence type="ECO:0000313" key="4">
    <source>
        <dbReference type="Proteomes" id="UP000676967"/>
    </source>
</evidence>
<feature type="compositionally biased region" description="Polar residues" evidence="1">
    <location>
        <begin position="159"/>
        <end position="168"/>
    </location>
</feature>
<organism evidence="3 4">
    <name type="scientific">Actinoplanes ianthinogenes</name>
    <dbReference type="NCBI Taxonomy" id="122358"/>
    <lineage>
        <taxon>Bacteria</taxon>
        <taxon>Bacillati</taxon>
        <taxon>Actinomycetota</taxon>
        <taxon>Actinomycetes</taxon>
        <taxon>Micromonosporales</taxon>
        <taxon>Micromonosporaceae</taxon>
        <taxon>Actinoplanes</taxon>
    </lineage>
</organism>
<feature type="region of interest" description="Disordered" evidence="1">
    <location>
        <begin position="148"/>
        <end position="180"/>
    </location>
</feature>
<sequence length="267" mass="28435">MRRRRPPVPNVLLEPGEPRWRDHLGPAVVILVGVLVVVAVGLVVRASRSDGPARPAPAVAEVTDPPLEQLPIPLPSPSISTSPDPVNSIVVEEGEVPDTVDLADEGTIDWVHWGEAGTYSLERSAKGGFAILEGTPDAPRERHTLSPQRFRWSGGTPEPRNSGTTSGVRTCGEGNGFTLSAPATTNPMRLRLYLGVSGARGRLKLKLSSGGETVTSEMVQRGRSLQTAKYTIGYQATKPGKLSIEWITDESFDADCGGVALQAATLF</sequence>
<gene>
    <name evidence="3" type="ORF">Aiant_74440</name>
</gene>
<feature type="transmembrane region" description="Helical" evidence="2">
    <location>
        <begin position="24"/>
        <end position="44"/>
    </location>
</feature>
<reference evidence="3 4" key="1">
    <citation type="submission" date="2020-08" db="EMBL/GenBank/DDBJ databases">
        <title>Whole genome shotgun sequence of Actinoplanes ianthinogenes NBRC 13996.</title>
        <authorList>
            <person name="Komaki H."/>
            <person name="Tamura T."/>
        </authorList>
    </citation>
    <scope>NUCLEOTIDE SEQUENCE [LARGE SCALE GENOMIC DNA]</scope>
    <source>
        <strain evidence="3 4">NBRC 13996</strain>
    </source>
</reference>
<keyword evidence="4" id="KW-1185">Reference proteome</keyword>
<proteinExistence type="predicted"/>
<keyword evidence="2" id="KW-0812">Transmembrane</keyword>